<evidence type="ECO:0000313" key="10">
    <source>
        <dbReference type="Proteomes" id="UP001224775"/>
    </source>
</evidence>
<dbReference type="PANTHER" id="PTHR23517:SF3">
    <property type="entry name" value="INTEGRAL MEMBRANE TRANSPORT PROTEIN"/>
    <property type="match status" value="1"/>
</dbReference>
<evidence type="ECO:0000256" key="3">
    <source>
        <dbReference type="ARBA" id="ARBA00022475"/>
    </source>
</evidence>
<feature type="region of interest" description="Disordered" evidence="7">
    <location>
        <begin position="460"/>
        <end position="485"/>
    </location>
</feature>
<keyword evidence="5 8" id="KW-1133">Transmembrane helix</keyword>
<keyword evidence="6 8" id="KW-0472">Membrane</keyword>
<comment type="subcellular location">
    <subcellularLocation>
        <location evidence="1">Cell membrane</location>
        <topology evidence="1">Multi-pass membrane protein</topology>
    </subcellularLocation>
</comment>
<sequence length="485" mass="53685">MTNGPLNNDAAAPPPLPSMMHSFATPVQPLSRLSELKTLCGSPRELWVTFAIKFLDSLANFSMHIILVLYLTQEFAYSDVKAGAVFGAYGALITAYGIGQVDHASCYSIYCRSSDAANSTDNSPPIGNSFMFPTMMIAIRRYTVKKNRNFVYGLFYTTMIIAIFVSGPLVDLFRLLLSGDDNILPDGSVEQANTVVECILCMFLREIKVEEDDATRTLDTITNESDSATAASTTTSTQLRTSSFVVPKTSPLQSMKNTFRKGSFRRYMMLGIILTNIKVIWRHLDATLPKYMIRKFGVDVPFGSIIAIEPLSIMLSTPIIAFFAENSESLPMVLIGVSVASLSPIFVVIFPNFIWAFCIFLVLFGLSESIWSPRYYSMSVCCAKEGHEGVFAAFAFAPTFLAQLPVGALSGFLLSTYCPNENYCNGTKLWGVVFGMALLSPLMMMVWWRWLNKEEAENEFDEADADDNANVNNDDSLDEPLLTTP</sequence>
<protein>
    <submittedName>
        <fullName evidence="9">MFS transporter</fullName>
    </submittedName>
</protein>
<keyword evidence="4 8" id="KW-0812">Transmembrane</keyword>
<feature type="transmembrane region" description="Helical" evidence="8">
    <location>
        <begin position="391"/>
        <end position="417"/>
    </location>
</feature>
<dbReference type="GO" id="GO:0005886">
    <property type="term" value="C:plasma membrane"/>
    <property type="evidence" value="ECO:0007669"/>
    <property type="project" value="UniProtKB-SubCell"/>
</dbReference>
<name>A0AAD8YND8_9STRA</name>
<organism evidence="9 10">
    <name type="scientific">Skeletonema marinoi</name>
    <dbReference type="NCBI Taxonomy" id="267567"/>
    <lineage>
        <taxon>Eukaryota</taxon>
        <taxon>Sar</taxon>
        <taxon>Stramenopiles</taxon>
        <taxon>Ochrophyta</taxon>
        <taxon>Bacillariophyta</taxon>
        <taxon>Coscinodiscophyceae</taxon>
        <taxon>Thalassiosirophycidae</taxon>
        <taxon>Thalassiosirales</taxon>
        <taxon>Skeletonemataceae</taxon>
        <taxon>Skeletonema</taxon>
        <taxon>Skeletonema marinoi-dohrnii complex</taxon>
    </lineage>
</organism>
<dbReference type="EMBL" id="JATAAI010000001">
    <property type="protein sequence ID" value="KAK1748510.1"/>
    <property type="molecule type" value="Genomic_DNA"/>
</dbReference>
<proteinExistence type="predicted"/>
<feature type="transmembrane region" description="Helical" evidence="8">
    <location>
        <begin position="150"/>
        <end position="170"/>
    </location>
</feature>
<dbReference type="Gene3D" id="1.20.1250.20">
    <property type="entry name" value="MFS general substrate transporter like domains"/>
    <property type="match status" value="2"/>
</dbReference>
<evidence type="ECO:0000256" key="1">
    <source>
        <dbReference type="ARBA" id="ARBA00004651"/>
    </source>
</evidence>
<dbReference type="Proteomes" id="UP001224775">
    <property type="component" value="Unassembled WGS sequence"/>
</dbReference>
<evidence type="ECO:0000256" key="2">
    <source>
        <dbReference type="ARBA" id="ARBA00022448"/>
    </source>
</evidence>
<feature type="transmembrane region" description="Helical" evidence="8">
    <location>
        <begin position="429"/>
        <end position="450"/>
    </location>
</feature>
<keyword evidence="2" id="KW-0813">Transport</keyword>
<reference evidence="9" key="1">
    <citation type="submission" date="2023-06" db="EMBL/GenBank/DDBJ databases">
        <title>Survivors Of The Sea: Transcriptome response of Skeletonema marinoi to long-term dormancy.</title>
        <authorList>
            <person name="Pinder M.I.M."/>
            <person name="Kourtchenko O."/>
            <person name="Robertson E.K."/>
            <person name="Larsson T."/>
            <person name="Maumus F."/>
            <person name="Osuna-Cruz C.M."/>
            <person name="Vancaester E."/>
            <person name="Stenow R."/>
            <person name="Vandepoele K."/>
            <person name="Ploug H."/>
            <person name="Bruchert V."/>
            <person name="Godhe A."/>
            <person name="Topel M."/>
        </authorList>
    </citation>
    <scope>NUCLEOTIDE SEQUENCE</scope>
    <source>
        <strain evidence="9">R05AC</strain>
    </source>
</reference>
<dbReference type="InterPro" id="IPR050171">
    <property type="entry name" value="MFS_Transporters"/>
</dbReference>
<evidence type="ECO:0000256" key="8">
    <source>
        <dbReference type="SAM" id="Phobius"/>
    </source>
</evidence>
<dbReference type="AlphaFoldDB" id="A0AAD8YND8"/>
<evidence type="ECO:0000256" key="7">
    <source>
        <dbReference type="SAM" id="MobiDB-lite"/>
    </source>
</evidence>
<feature type="transmembrane region" description="Helical" evidence="8">
    <location>
        <begin position="302"/>
        <end position="324"/>
    </location>
</feature>
<feature type="transmembrane region" description="Helical" evidence="8">
    <location>
        <begin position="264"/>
        <end position="281"/>
    </location>
</feature>
<feature type="transmembrane region" description="Helical" evidence="8">
    <location>
        <begin position="353"/>
        <end position="371"/>
    </location>
</feature>
<evidence type="ECO:0000256" key="4">
    <source>
        <dbReference type="ARBA" id="ARBA00022692"/>
    </source>
</evidence>
<evidence type="ECO:0000313" key="9">
    <source>
        <dbReference type="EMBL" id="KAK1748510.1"/>
    </source>
</evidence>
<evidence type="ECO:0000256" key="6">
    <source>
        <dbReference type="ARBA" id="ARBA00023136"/>
    </source>
</evidence>
<evidence type="ECO:0000256" key="5">
    <source>
        <dbReference type="ARBA" id="ARBA00022989"/>
    </source>
</evidence>
<dbReference type="InterPro" id="IPR036259">
    <property type="entry name" value="MFS_trans_sf"/>
</dbReference>
<accession>A0AAD8YND8</accession>
<keyword evidence="10" id="KW-1185">Reference proteome</keyword>
<gene>
    <name evidence="9" type="ORF">QTG54_000449</name>
</gene>
<dbReference type="SUPFAM" id="SSF103473">
    <property type="entry name" value="MFS general substrate transporter"/>
    <property type="match status" value="1"/>
</dbReference>
<keyword evidence="3" id="KW-1003">Cell membrane</keyword>
<dbReference type="PANTHER" id="PTHR23517">
    <property type="entry name" value="RESISTANCE PROTEIN MDTM, PUTATIVE-RELATED-RELATED"/>
    <property type="match status" value="1"/>
</dbReference>
<comment type="caution">
    <text evidence="9">The sequence shown here is derived from an EMBL/GenBank/DDBJ whole genome shotgun (WGS) entry which is preliminary data.</text>
</comment>